<dbReference type="Proteomes" id="UP000296049">
    <property type="component" value="Unassembled WGS sequence"/>
</dbReference>
<keyword evidence="3" id="KW-1185">Reference proteome</keyword>
<accession>R0LTX7</accession>
<dbReference type="AlphaFoldDB" id="R0LTX7"/>
<feature type="compositionally biased region" description="Polar residues" evidence="1">
    <location>
        <begin position="103"/>
        <end position="117"/>
    </location>
</feature>
<feature type="region of interest" description="Disordered" evidence="1">
    <location>
        <begin position="94"/>
        <end position="117"/>
    </location>
</feature>
<gene>
    <name evidence="2" type="ORF">Anapl_04476</name>
</gene>
<protein>
    <submittedName>
        <fullName evidence="2">Uncharacterized protein</fullName>
    </submittedName>
</protein>
<sequence>MATLVAQGCSSCHLAGTNHGHLHQSRATEEQLGGFCAVGHAKCPVSDIGSSACPEGGSEERLIYPVSDIGSSACPKGGSEEILEHRCLQQPNPGWAIPKGHQAASSHPSTGRQSPQTARSYLRGFLAAHPTAPIWKTSSTITSCTPQIKA</sequence>
<name>R0LTX7_ANAPL</name>
<evidence type="ECO:0000313" key="2">
    <source>
        <dbReference type="EMBL" id="EOB09244.1"/>
    </source>
</evidence>
<evidence type="ECO:0000256" key="1">
    <source>
        <dbReference type="SAM" id="MobiDB-lite"/>
    </source>
</evidence>
<reference evidence="3" key="1">
    <citation type="journal article" date="2013" name="Nat. Genet.">
        <title>The duck genome and transcriptome provide insight into an avian influenza virus reservoir species.</title>
        <authorList>
            <person name="Huang Y."/>
            <person name="Li Y."/>
            <person name="Burt D.W."/>
            <person name="Chen H."/>
            <person name="Zhang Y."/>
            <person name="Qian W."/>
            <person name="Kim H."/>
            <person name="Gan S."/>
            <person name="Zhao Y."/>
            <person name="Li J."/>
            <person name="Yi K."/>
            <person name="Feng H."/>
            <person name="Zhu P."/>
            <person name="Li B."/>
            <person name="Liu Q."/>
            <person name="Fairley S."/>
            <person name="Magor K.E."/>
            <person name="Du Z."/>
            <person name="Hu X."/>
            <person name="Goodman L."/>
            <person name="Tafer H."/>
            <person name="Vignal A."/>
            <person name="Lee T."/>
            <person name="Kim K.W."/>
            <person name="Sheng Z."/>
            <person name="An Y."/>
            <person name="Searle S."/>
            <person name="Herrero J."/>
            <person name="Groenen M.A."/>
            <person name="Crooijmans R.P."/>
            <person name="Faraut T."/>
            <person name="Cai Q."/>
            <person name="Webster R.G."/>
            <person name="Aldridge J.R."/>
            <person name="Warren W.C."/>
            <person name="Bartschat S."/>
            <person name="Kehr S."/>
            <person name="Marz M."/>
            <person name="Stadler P.F."/>
            <person name="Smith J."/>
            <person name="Kraus R.H."/>
            <person name="Zhao Y."/>
            <person name="Ren L."/>
            <person name="Fei J."/>
            <person name="Morisson M."/>
            <person name="Kaiser P."/>
            <person name="Griffin D.K."/>
            <person name="Rao M."/>
            <person name="Pitel F."/>
            <person name="Wang J."/>
            <person name="Li N."/>
        </authorList>
    </citation>
    <scope>NUCLEOTIDE SEQUENCE [LARGE SCALE GENOMIC DNA]</scope>
</reference>
<dbReference type="EMBL" id="KB742382">
    <property type="protein sequence ID" value="EOB09244.1"/>
    <property type="molecule type" value="Genomic_DNA"/>
</dbReference>
<organism evidence="2 3">
    <name type="scientific">Anas platyrhynchos</name>
    <name type="common">Mallard</name>
    <name type="synonym">Anas boschas</name>
    <dbReference type="NCBI Taxonomy" id="8839"/>
    <lineage>
        <taxon>Eukaryota</taxon>
        <taxon>Metazoa</taxon>
        <taxon>Chordata</taxon>
        <taxon>Craniata</taxon>
        <taxon>Vertebrata</taxon>
        <taxon>Euteleostomi</taxon>
        <taxon>Archelosauria</taxon>
        <taxon>Archosauria</taxon>
        <taxon>Dinosauria</taxon>
        <taxon>Saurischia</taxon>
        <taxon>Theropoda</taxon>
        <taxon>Coelurosauria</taxon>
        <taxon>Aves</taxon>
        <taxon>Neognathae</taxon>
        <taxon>Galloanserae</taxon>
        <taxon>Anseriformes</taxon>
        <taxon>Anatidae</taxon>
        <taxon>Anatinae</taxon>
        <taxon>Anas</taxon>
    </lineage>
</organism>
<proteinExistence type="predicted"/>
<evidence type="ECO:0000313" key="3">
    <source>
        <dbReference type="Proteomes" id="UP000296049"/>
    </source>
</evidence>